<dbReference type="InterPro" id="IPR017972">
    <property type="entry name" value="Cyt_P450_CS"/>
</dbReference>
<dbReference type="PROSITE" id="PS00086">
    <property type="entry name" value="CYTOCHROME_P450"/>
    <property type="match status" value="1"/>
</dbReference>
<dbReference type="InterPro" id="IPR001128">
    <property type="entry name" value="Cyt_P450"/>
</dbReference>
<sequence length="401" mass="44163">MSAPTTARTELFARVLAPESRANPYPLYAELRAQPVAQQADGTWVVSGFDEISALLHDPRISSDMDNADHATRTDVPKSLLTQDPPSHDRLRRAVMTTFTPAVVESLRADVRRMTDRLLAAVGSRTRVDVVDEIAYPLPVAVICALLGIPERDEARFHGWADTIARGLDLDPTMSQSERDAITHASTELSAYLAELTTQRARRPGSDLISGLISGGARSEPLTGEDLVITTRLLLIAGHETTVNLLTNGMLTLLRHPDVLARLRNDPELVVPMIEEIVRYEPSVQFRYRATLADIEIGGATIPRGATVVLLLAAGNRDPRHFTDPDSFIPDRIPNEHFGFGGGIHYCIGAPLARMEAQIVLPELVRRLDNPRLVTDPPPYRPAATLRGPRHLWVDVDRILP</sequence>
<evidence type="ECO:0000256" key="6">
    <source>
        <dbReference type="ARBA" id="ARBA00023033"/>
    </source>
</evidence>
<dbReference type="PRINTS" id="PR00385">
    <property type="entry name" value="P450"/>
</dbReference>
<dbReference type="RefSeq" id="WP_040827583.1">
    <property type="nucleotide sequence ID" value="NZ_JBIAQY010000001.1"/>
</dbReference>
<dbReference type="InterPro" id="IPR036396">
    <property type="entry name" value="Cyt_P450_sf"/>
</dbReference>
<evidence type="ECO:0000256" key="7">
    <source>
        <dbReference type="RuleBase" id="RU000461"/>
    </source>
</evidence>
<evidence type="ECO:0000256" key="1">
    <source>
        <dbReference type="ARBA" id="ARBA00010617"/>
    </source>
</evidence>
<dbReference type="EMBL" id="JBIAQY010000001">
    <property type="protein sequence ID" value="MFF3566260.1"/>
    <property type="molecule type" value="Genomic_DNA"/>
</dbReference>
<dbReference type="Pfam" id="PF00067">
    <property type="entry name" value="p450"/>
    <property type="match status" value="1"/>
</dbReference>
<keyword evidence="4 7" id="KW-0560">Oxidoreductase</keyword>
<protein>
    <submittedName>
        <fullName evidence="9">Cytochrome P450</fullName>
    </submittedName>
</protein>
<dbReference type="SUPFAM" id="SSF48264">
    <property type="entry name" value="Cytochrome P450"/>
    <property type="match status" value="1"/>
</dbReference>
<evidence type="ECO:0000313" key="10">
    <source>
        <dbReference type="Proteomes" id="UP001601992"/>
    </source>
</evidence>
<keyword evidence="6 7" id="KW-0503">Monooxygenase</keyword>
<dbReference type="PRINTS" id="PR00359">
    <property type="entry name" value="BP450"/>
</dbReference>
<name>A0ABW6RQI9_9NOCA</name>
<evidence type="ECO:0000256" key="3">
    <source>
        <dbReference type="ARBA" id="ARBA00022723"/>
    </source>
</evidence>
<proteinExistence type="inferred from homology"/>
<comment type="caution">
    <text evidence="9">The sequence shown here is derived from an EMBL/GenBank/DDBJ whole genome shotgun (WGS) entry which is preliminary data.</text>
</comment>
<keyword evidence="3 7" id="KW-0479">Metal-binding</keyword>
<dbReference type="Proteomes" id="UP001601992">
    <property type="component" value="Unassembled WGS sequence"/>
</dbReference>
<dbReference type="PANTHER" id="PTHR46696">
    <property type="entry name" value="P450, PUTATIVE (EUROFUNG)-RELATED"/>
    <property type="match status" value="1"/>
</dbReference>
<organism evidence="9 10">
    <name type="scientific">Nocardia jiangxiensis</name>
    <dbReference type="NCBI Taxonomy" id="282685"/>
    <lineage>
        <taxon>Bacteria</taxon>
        <taxon>Bacillati</taxon>
        <taxon>Actinomycetota</taxon>
        <taxon>Actinomycetes</taxon>
        <taxon>Mycobacteriales</taxon>
        <taxon>Nocardiaceae</taxon>
        <taxon>Nocardia</taxon>
    </lineage>
</organism>
<accession>A0ABW6RQI9</accession>
<evidence type="ECO:0000256" key="5">
    <source>
        <dbReference type="ARBA" id="ARBA00023004"/>
    </source>
</evidence>
<feature type="compositionally biased region" description="Basic and acidic residues" evidence="8">
    <location>
        <begin position="63"/>
        <end position="76"/>
    </location>
</feature>
<dbReference type="PANTHER" id="PTHR46696:SF1">
    <property type="entry name" value="CYTOCHROME P450 YJIB-RELATED"/>
    <property type="match status" value="1"/>
</dbReference>
<evidence type="ECO:0000256" key="8">
    <source>
        <dbReference type="SAM" id="MobiDB-lite"/>
    </source>
</evidence>
<evidence type="ECO:0000313" key="9">
    <source>
        <dbReference type="EMBL" id="MFF3566260.1"/>
    </source>
</evidence>
<comment type="similarity">
    <text evidence="1 7">Belongs to the cytochrome P450 family.</text>
</comment>
<evidence type="ECO:0000256" key="2">
    <source>
        <dbReference type="ARBA" id="ARBA00022617"/>
    </source>
</evidence>
<evidence type="ECO:0000256" key="4">
    <source>
        <dbReference type="ARBA" id="ARBA00023002"/>
    </source>
</evidence>
<keyword evidence="5 7" id="KW-0408">Iron</keyword>
<keyword evidence="10" id="KW-1185">Reference proteome</keyword>
<dbReference type="CDD" id="cd20625">
    <property type="entry name" value="CYP164-like"/>
    <property type="match status" value="1"/>
</dbReference>
<reference evidence="9 10" key="1">
    <citation type="submission" date="2024-10" db="EMBL/GenBank/DDBJ databases">
        <title>The Natural Products Discovery Center: Release of the First 8490 Sequenced Strains for Exploring Actinobacteria Biosynthetic Diversity.</title>
        <authorList>
            <person name="Kalkreuter E."/>
            <person name="Kautsar S.A."/>
            <person name="Yang D."/>
            <person name="Bader C.D."/>
            <person name="Teijaro C.N."/>
            <person name="Fluegel L."/>
            <person name="Davis C.M."/>
            <person name="Simpson J.R."/>
            <person name="Lauterbach L."/>
            <person name="Steele A.D."/>
            <person name="Gui C."/>
            <person name="Meng S."/>
            <person name="Li G."/>
            <person name="Viehrig K."/>
            <person name="Ye F."/>
            <person name="Su P."/>
            <person name="Kiefer A.F."/>
            <person name="Nichols A."/>
            <person name="Cepeda A.J."/>
            <person name="Yan W."/>
            <person name="Fan B."/>
            <person name="Jiang Y."/>
            <person name="Adhikari A."/>
            <person name="Zheng C.-J."/>
            <person name="Schuster L."/>
            <person name="Cowan T.M."/>
            <person name="Smanski M.J."/>
            <person name="Chevrette M.G."/>
            <person name="De Carvalho L.P.S."/>
            <person name="Shen B."/>
        </authorList>
    </citation>
    <scope>NUCLEOTIDE SEQUENCE [LARGE SCALE GENOMIC DNA]</scope>
    <source>
        <strain evidence="9 10">NPDC002593</strain>
    </source>
</reference>
<gene>
    <name evidence="9" type="ORF">ACFYXQ_00600</name>
</gene>
<keyword evidence="2 7" id="KW-0349">Heme</keyword>
<dbReference type="InterPro" id="IPR002397">
    <property type="entry name" value="Cyt_P450_B"/>
</dbReference>
<feature type="region of interest" description="Disordered" evidence="8">
    <location>
        <begin position="63"/>
        <end position="86"/>
    </location>
</feature>
<dbReference type="Gene3D" id="1.10.630.10">
    <property type="entry name" value="Cytochrome P450"/>
    <property type="match status" value="1"/>
</dbReference>